<keyword evidence="4 11" id="KW-0479">Metal-binding</keyword>
<comment type="PTM">
    <text evidence="11">The Fe-S cluster can be nitrosylated by nitric oxide (NO).</text>
</comment>
<keyword evidence="11" id="KW-0963">Cytoplasm</keyword>
<dbReference type="AlphaFoldDB" id="A0A1S1LGM7"/>
<evidence type="ECO:0000256" key="7">
    <source>
        <dbReference type="ARBA" id="ARBA00023015"/>
    </source>
</evidence>
<feature type="binding site" evidence="11">
    <location>
        <position position="52"/>
    </location>
    <ligand>
        <name>[4Fe-4S] cluster</name>
        <dbReference type="ChEBI" id="CHEBI:49883"/>
    </ligand>
</feature>
<accession>A0A1S1LGM7</accession>
<comment type="caution">
    <text evidence="13">The sequence shown here is derived from an EMBL/GenBank/DDBJ whole genome shotgun (WGS) entry which is preliminary data.</text>
</comment>
<comment type="similarity">
    <text evidence="2 11">Belongs to the WhiB family.</text>
</comment>
<evidence type="ECO:0000256" key="9">
    <source>
        <dbReference type="ARBA" id="ARBA00023157"/>
    </source>
</evidence>
<evidence type="ECO:0000256" key="11">
    <source>
        <dbReference type="HAMAP-Rule" id="MF_01479"/>
    </source>
</evidence>
<dbReference type="GO" id="GO:0035731">
    <property type="term" value="F:dinitrosyl-iron complex binding"/>
    <property type="evidence" value="ECO:0007669"/>
    <property type="project" value="UniProtKB-UniRule"/>
</dbReference>
<organism evidence="13 14">
    <name type="scientific">Mycobacteroides chelonae</name>
    <name type="common">Mycobacterium chelonae</name>
    <dbReference type="NCBI Taxonomy" id="1774"/>
    <lineage>
        <taxon>Bacteria</taxon>
        <taxon>Bacillati</taxon>
        <taxon>Actinomycetota</taxon>
        <taxon>Actinomycetes</taxon>
        <taxon>Mycobacteriales</taxon>
        <taxon>Mycobacteriaceae</taxon>
        <taxon>Mycobacteroides</taxon>
    </lineage>
</organism>
<evidence type="ECO:0000256" key="1">
    <source>
        <dbReference type="ARBA" id="ARBA00004496"/>
    </source>
</evidence>
<feature type="domain" description="4Fe-4S Wbl-type" evidence="12">
    <location>
        <begin position="25"/>
        <end position="85"/>
    </location>
</feature>
<dbReference type="GO" id="GO:0005737">
    <property type="term" value="C:cytoplasm"/>
    <property type="evidence" value="ECO:0007669"/>
    <property type="project" value="UniProtKB-SubCell"/>
</dbReference>
<dbReference type="EMBL" id="MLIQ01000042">
    <property type="protein sequence ID" value="OHU47431.1"/>
    <property type="molecule type" value="Genomic_DNA"/>
</dbReference>
<evidence type="ECO:0000256" key="3">
    <source>
        <dbReference type="ARBA" id="ARBA00022485"/>
    </source>
</evidence>
<dbReference type="PANTHER" id="PTHR38839:SF4">
    <property type="entry name" value="TRANSCRIPTIONAL REGULATOR WHIB"/>
    <property type="match status" value="1"/>
</dbReference>
<protein>
    <recommendedName>
        <fullName evidence="11">Transcriptional regulator WhiB</fullName>
    </recommendedName>
</protein>
<evidence type="ECO:0000256" key="8">
    <source>
        <dbReference type="ARBA" id="ARBA00023125"/>
    </source>
</evidence>
<keyword evidence="6 11" id="KW-0411">Iron-sulfur</keyword>
<name>A0A1S1LGM7_MYCCH</name>
<evidence type="ECO:0000256" key="2">
    <source>
        <dbReference type="ARBA" id="ARBA00006597"/>
    </source>
</evidence>
<dbReference type="GO" id="GO:0045454">
    <property type="term" value="P:cell redox homeostasis"/>
    <property type="evidence" value="ECO:0007669"/>
    <property type="project" value="TreeGrafter"/>
</dbReference>
<dbReference type="PANTHER" id="PTHR38839">
    <property type="entry name" value="TRANSCRIPTIONAL REGULATOR WHID-RELATED"/>
    <property type="match status" value="1"/>
</dbReference>
<evidence type="ECO:0000256" key="6">
    <source>
        <dbReference type="ARBA" id="ARBA00023014"/>
    </source>
</evidence>
<evidence type="ECO:0000256" key="5">
    <source>
        <dbReference type="ARBA" id="ARBA00023004"/>
    </source>
</evidence>
<evidence type="ECO:0000256" key="10">
    <source>
        <dbReference type="ARBA" id="ARBA00023163"/>
    </source>
</evidence>
<sequence>MQRYLKDECPELPAGIDDSWRDRGACRGKDPRFFETEPDTLREHRAEGKRICAGCPVKFDCLDYAEQNHERHGLWGGLTWSERRKRKPRQTA</sequence>
<gene>
    <name evidence="11" type="primary">whiB</name>
    <name evidence="13" type="ORF">BKG82_26370</name>
</gene>
<comment type="cofactor">
    <cofactor evidence="11">
        <name>[4Fe-4S] cluster</name>
        <dbReference type="ChEBI" id="CHEBI:49883"/>
    </cofactor>
    <text evidence="11">Binds 1 [4Fe-4S] cluster per subunit. Following nitrosylation of the [4Fe-4S] cluster binds 1 [4Fe-8(NO)] cluster per subunit.</text>
</comment>
<feature type="binding site" evidence="11">
    <location>
        <position position="55"/>
    </location>
    <ligand>
        <name>[4Fe-4S] cluster</name>
        <dbReference type="ChEBI" id="CHEBI:49883"/>
    </ligand>
</feature>
<dbReference type="InterPro" id="IPR003482">
    <property type="entry name" value="Whib"/>
</dbReference>
<keyword evidence="10 11" id="KW-0804">Transcription</keyword>
<evidence type="ECO:0000259" key="12">
    <source>
        <dbReference type="PROSITE" id="PS51674"/>
    </source>
</evidence>
<evidence type="ECO:0000313" key="14">
    <source>
        <dbReference type="Proteomes" id="UP000180043"/>
    </source>
</evidence>
<dbReference type="GO" id="GO:0047134">
    <property type="term" value="F:protein-disulfide reductase [NAD(P)H] activity"/>
    <property type="evidence" value="ECO:0007669"/>
    <property type="project" value="TreeGrafter"/>
</dbReference>
<dbReference type="GO" id="GO:0046872">
    <property type="term" value="F:metal ion binding"/>
    <property type="evidence" value="ECO:0007669"/>
    <property type="project" value="UniProtKB-KW"/>
</dbReference>
<keyword evidence="7 11" id="KW-0805">Transcription regulation</keyword>
<feature type="binding site" evidence="11">
    <location>
        <position position="26"/>
    </location>
    <ligand>
        <name>[4Fe-4S] cluster</name>
        <dbReference type="ChEBI" id="CHEBI:49883"/>
    </ligand>
</feature>
<reference evidence="13 14" key="1">
    <citation type="submission" date="2016-10" db="EMBL/GenBank/DDBJ databases">
        <title>Evaluation of Human, Veterinary and Environmental Mycobacterium chelonae Isolates by Core Genome Phylogenomic Analysis, Targeted Gene Comparison, and Anti-microbial Susceptibility Patterns: A Tale of Mistaken Identities.</title>
        <authorList>
            <person name="Fogelson S.B."/>
            <person name="Camus A.C."/>
            <person name="Lorenz W."/>
            <person name="Vasireddy R."/>
            <person name="Vasireddy S."/>
            <person name="Smith T."/>
            <person name="Brown-Elliott B.A."/>
            <person name="Wallace R.J.Jr."/>
            <person name="Hasan N.A."/>
            <person name="Reischl U."/>
            <person name="Sanchez S."/>
        </authorList>
    </citation>
    <scope>NUCLEOTIDE SEQUENCE [LARGE SCALE GENOMIC DNA]</scope>
    <source>
        <strain evidence="13 14">15515</strain>
    </source>
</reference>
<evidence type="ECO:0000313" key="13">
    <source>
        <dbReference type="EMBL" id="OHU47431.1"/>
    </source>
</evidence>
<dbReference type="GO" id="GO:0045892">
    <property type="term" value="P:negative regulation of DNA-templated transcription"/>
    <property type="evidence" value="ECO:0007669"/>
    <property type="project" value="TreeGrafter"/>
</dbReference>
<keyword evidence="9 11" id="KW-1015">Disulfide bond</keyword>
<evidence type="ECO:0000256" key="4">
    <source>
        <dbReference type="ARBA" id="ARBA00022723"/>
    </source>
</evidence>
<dbReference type="Pfam" id="PF02467">
    <property type="entry name" value="Whib"/>
    <property type="match status" value="1"/>
</dbReference>
<dbReference type="Proteomes" id="UP000180043">
    <property type="component" value="Unassembled WGS sequence"/>
</dbReference>
<keyword evidence="5 11" id="KW-0408">Iron</keyword>
<dbReference type="HAMAP" id="MF_01479">
    <property type="entry name" value="WhiB"/>
    <property type="match status" value="1"/>
</dbReference>
<keyword evidence="3 11" id="KW-0004">4Fe-4S</keyword>
<proteinExistence type="inferred from homology"/>
<keyword evidence="8 11" id="KW-0238">DNA-binding</keyword>
<comment type="subcellular location">
    <subcellularLocation>
        <location evidence="1 11">Cytoplasm</location>
    </subcellularLocation>
</comment>
<dbReference type="GO" id="GO:0051539">
    <property type="term" value="F:4 iron, 4 sulfur cluster binding"/>
    <property type="evidence" value="ECO:0007669"/>
    <property type="project" value="UniProtKB-UniRule"/>
</dbReference>
<dbReference type="InterPro" id="IPR034768">
    <property type="entry name" value="4FE4S_WBL"/>
</dbReference>
<comment type="PTM">
    <text evidence="11">Upon Fe-S cluster removal intramolecular disulfide bonds are formed.</text>
</comment>
<dbReference type="GO" id="GO:0003677">
    <property type="term" value="F:DNA binding"/>
    <property type="evidence" value="ECO:0007669"/>
    <property type="project" value="UniProtKB-UniRule"/>
</dbReference>
<dbReference type="PROSITE" id="PS51674">
    <property type="entry name" value="4FE4S_WBL"/>
    <property type="match status" value="1"/>
</dbReference>
<comment type="function">
    <text evidence="11">Acts as a transcriptional regulator. Probably redox-responsive. The apo- but not holo-form probably binds DNA.</text>
</comment>
<feature type="binding site" evidence="11">
    <location>
        <position position="61"/>
    </location>
    <ligand>
        <name>[4Fe-4S] cluster</name>
        <dbReference type="ChEBI" id="CHEBI:49883"/>
    </ligand>
</feature>